<comment type="caution">
    <text evidence="2">The sequence shown here is derived from an EMBL/GenBank/DDBJ whole genome shotgun (WGS) entry which is preliminary data.</text>
</comment>
<reference evidence="2" key="1">
    <citation type="journal article" date="2021" name="Front. Microbiol.">
        <title>Comprehensive Comparative Genomics and Phenotyping of Methylobacterium Species.</title>
        <authorList>
            <person name="Alessa O."/>
            <person name="Ogura Y."/>
            <person name="Fujitani Y."/>
            <person name="Takami H."/>
            <person name="Hayashi T."/>
            <person name="Sahin N."/>
            <person name="Tani A."/>
        </authorList>
    </citation>
    <scope>NUCLEOTIDE SEQUENCE</scope>
    <source>
        <strain evidence="2">DSM 14458</strain>
    </source>
</reference>
<evidence type="ECO:0000313" key="3">
    <source>
        <dbReference type="Proteomes" id="UP001055093"/>
    </source>
</evidence>
<proteinExistence type="predicted"/>
<dbReference type="EMBL" id="BPRE01000002">
    <property type="protein sequence ID" value="GJE74484.1"/>
    <property type="molecule type" value="Genomic_DNA"/>
</dbReference>
<evidence type="ECO:0000313" key="2">
    <source>
        <dbReference type="EMBL" id="GJE74484.1"/>
    </source>
</evidence>
<dbReference type="RefSeq" id="WP_137829126.1">
    <property type="nucleotide sequence ID" value="NZ_BPRE01000002.1"/>
</dbReference>
<accession>A0ABQ4USY2</accession>
<organism evidence="2 3">
    <name type="scientific">Methylorubrum suomiense</name>
    <dbReference type="NCBI Taxonomy" id="144191"/>
    <lineage>
        <taxon>Bacteria</taxon>
        <taxon>Pseudomonadati</taxon>
        <taxon>Pseudomonadota</taxon>
        <taxon>Alphaproteobacteria</taxon>
        <taxon>Hyphomicrobiales</taxon>
        <taxon>Methylobacteriaceae</taxon>
        <taxon>Methylorubrum</taxon>
    </lineage>
</organism>
<keyword evidence="1" id="KW-0472">Membrane</keyword>
<dbReference type="Proteomes" id="UP001055093">
    <property type="component" value="Unassembled WGS sequence"/>
</dbReference>
<keyword evidence="1" id="KW-1133">Transmembrane helix</keyword>
<keyword evidence="3" id="KW-1185">Reference proteome</keyword>
<sequence length="182" mass="20450">MTTNPVEARIGVLETRVTGIEEGIKSIVTKLDARSGINWAPISILVTVLAIVGGMGFSWINAGQGRLEGLIAKVEGRTESFVPRVDLDARFNVITQRRDDLQRLTDARIERVERDVDTVQKTLVPRGEHDERAAAQRQKDEGIQRQIDSLRKDLSDLNTPRDTIQAMQRRIDELERGRRPSG</sequence>
<keyword evidence="1" id="KW-0812">Transmembrane</keyword>
<reference evidence="2" key="2">
    <citation type="submission" date="2021-08" db="EMBL/GenBank/DDBJ databases">
        <authorList>
            <person name="Tani A."/>
            <person name="Ola A."/>
            <person name="Ogura Y."/>
            <person name="Katsura K."/>
            <person name="Hayashi T."/>
        </authorList>
    </citation>
    <scope>NUCLEOTIDE SEQUENCE</scope>
    <source>
        <strain evidence="2">DSM 14458</strain>
    </source>
</reference>
<evidence type="ECO:0000256" key="1">
    <source>
        <dbReference type="SAM" id="Phobius"/>
    </source>
</evidence>
<feature type="transmembrane region" description="Helical" evidence="1">
    <location>
        <begin position="39"/>
        <end position="60"/>
    </location>
</feature>
<gene>
    <name evidence="2" type="ORF">BGCPKDLD_1055</name>
</gene>
<protein>
    <submittedName>
        <fullName evidence="2">Uncharacterized protein</fullName>
    </submittedName>
</protein>
<name>A0ABQ4USY2_9HYPH</name>